<dbReference type="PANTHER" id="PTHR33198:SF20">
    <property type="entry name" value="RETROTRANSPOSON GAG DOMAIN-CONTAINING PROTEIN"/>
    <property type="match status" value="1"/>
</dbReference>
<organism evidence="1 2">
    <name type="scientific">Brenthis ino</name>
    <name type="common">lesser marbled fritillary</name>
    <dbReference type="NCBI Taxonomy" id="405034"/>
    <lineage>
        <taxon>Eukaryota</taxon>
        <taxon>Metazoa</taxon>
        <taxon>Ecdysozoa</taxon>
        <taxon>Arthropoda</taxon>
        <taxon>Hexapoda</taxon>
        <taxon>Insecta</taxon>
        <taxon>Pterygota</taxon>
        <taxon>Neoptera</taxon>
        <taxon>Endopterygota</taxon>
        <taxon>Lepidoptera</taxon>
        <taxon>Glossata</taxon>
        <taxon>Ditrysia</taxon>
        <taxon>Papilionoidea</taxon>
        <taxon>Nymphalidae</taxon>
        <taxon>Heliconiinae</taxon>
        <taxon>Argynnini</taxon>
        <taxon>Brenthis</taxon>
    </lineage>
</organism>
<protein>
    <submittedName>
        <fullName evidence="1">Uncharacterized protein</fullName>
    </submittedName>
</protein>
<gene>
    <name evidence="1" type="ORF">BINO364_LOCUS2946</name>
</gene>
<reference evidence="1" key="1">
    <citation type="submission" date="2021-12" db="EMBL/GenBank/DDBJ databases">
        <authorList>
            <person name="Martin H S."/>
        </authorList>
    </citation>
    <scope>NUCLEOTIDE SEQUENCE</scope>
</reference>
<dbReference type="PANTHER" id="PTHR33198">
    <property type="entry name" value="ANK_REP_REGION DOMAIN-CONTAINING PROTEIN-RELATED"/>
    <property type="match status" value="1"/>
</dbReference>
<sequence length="134" mass="15802">MEALKVKMSEDFTMEVDNMCAIEYKMPKASNLDNIDNSYPQWQRFKQSFKIFMMAAGFEKLSETRKAATLLNCVGQQAQELYFNVLKMEEKPKLDDVINVLDNYFEPKQNELIKSYNFNKRYQEDGESFDAFTQ</sequence>
<evidence type="ECO:0000313" key="2">
    <source>
        <dbReference type="Proteomes" id="UP000838878"/>
    </source>
</evidence>
<name>A0A8J9Y7F2_9NEOP</name>
<dbReference type="AlphaFoldDB" id="A0A8J9Y7F2"/>
<proteinExistence type="predicted"/>
<accession>A0A8J9Y7F2</accession>
<dbReference type="EMBL" id="OV170231">
    <property type="protein sequence ID" value="CAH0716115.1"/>
    <property type="molecule type" value="Genomic_DNA"/>
</dbReference>
<evidence type="ECO:0000313" key="1">
    <source>
        <dbReference type="EMBL" id="CAH0716115.1"/>
    </source>
</evidence>
<dbReference type="OrthoDB" id="8195376at2759"/>
<keyword evidence="2" id="KW-1185">Reference proteome</keyword>
<feature type="non-terminal residue" evidence="1">
    <location>
        <position position="134"/>
    </location>
</feature>
<dbReference type="Proteomes" id="UP000838878">
    <property type="component" value="Chromosome 11"/>
</dbReference>